<reference evidence="2" key="1">
    <citation type="journal article" date="2019" name="PLoS Negl. Trop. Dis.">
        <title>Revisiting the worldwide diversity of Leptospira species in the environment.</title>
        <authorList>
            <person name="Vincent A.T."/>
            <person name="Schiettekatte O."/>
            <person name="Bourhy P."/>
            <person name="Veyrier F.J."/>
            <person name="Picardeau M."/>
        </authorList>
    </citation>
    <scope>NUCLEOTIDE SEQUENCE [LARGE SCALE GENOMIC DNA]</scope>
    <source>
        <strain evidence="2">201601298</strain>
    </source>
</reference>
<dbReference type="RefSeq" id="WP_135692879.1">
    <property type="nucleotide sequence ID" value="NZ_RQHK01000002.1"/>
</dbReference>
<evidence type="ECO:0000313" key="2">
    <source>
        <dbReference type="Proteomes" id="UP000297940"/>
    </source>
</evidence>
<comment type="caution">
    <text evidence="1">The sequence shown here is derived from an EMBL/GenBank/DDBJ whole genome shotgun (WGS) entry which is preliminary data.</text>
</comment>
<proteinExistence type="predicted"/>
<name>A0ABY2P335_9LEPT</name>
<dbReference type="Proteomes" id="UP000297940">
    <property type="component" value="Unassembled WGS sequence"/>
</dbReference>
<sequence length="195" mass="22753">MNDKNLESNTYNTTMLFCNNQKSARRLPHTFIKQLLQIFLILICSTRCNNLSEKPDNYEEQFLIQFSIFILPIFVDHCPPAEFEIKKNIEYPITLQKGNSTWFKFSPEGNVAPPEESKDYYFTVTKDTNTSVTLRSWISCRNFSSPSRDAISPFSETATEIKYKIDRYSLQFAGNNRYRLELNSENQATIIVKQN</sequence>
<keyword evidence="2" id="KW-1185">Reference proteome</keyword>
<protein>
    <submittedName>
        <fullName evidence="1">Uncharacterized protein</fullName>
    </submittedName>
</protein>
<accession>A0ABY2P335</accession>
<organism evidence="1 2">
    <name type="scientific">Leptospira mtsangambouensis</name>
    <dbReference type="NCBI Taxonomy" id="2484912"/>
    <lineage>
        <taxon>Bacteria</taxon>
        <taxon>Pseudomonadati</taxon>
        <taxon>Spirochaetota</taxon>
        <taxon>Spirochaetia</taxon>
        <taxon>Leptospirales</taxon>
        <taxon>Leptospiraceae</taxon>
        <taxon>Leptospira</taxon>
    </lineage>
</organism>
<gene>
    <name evidence="1" type="ORF">EHR01_01610</name>
</gene>
<evidence type="ECO:0000313" key="1">
    <source>
        <dbReference type="EMBL" id="TGM81522.1"/>
    </source>
</evidence>
<dbReference type="EMBL" id="RQHK01000002">
    <property type="protein sequence ID" value="TGM81522.1"/>
    <property type="molecule type" value="Genomic_DNA"/>
</dbReference>